<gene>
    <name evidence="2" type="ordered locus">Ksed_03280</name>
</gene>
<proteinExistence type="predicted"/>
<dbReference type="AlphaFoldDB" id="C7NK18"/>
<dbReference type="STRING" id="478801.Ksed_03280"/>
<reference evidence="2 3" key="1">
    <citation type="journal article" date="2009" name="Stand. Genomic Sci.">
        <title>Complete genome sequence of Kytococcus sedentarius type strain (541).</title>
        <authorList>
            <person name="Sims D."/>
            <person name="Brettin T."/>
            <person name="Detter J.C."/>
            <person name="Han C."/>
            <person name="Lapidus A."/>
            <person name="Copeland A."/>
            <person name="Glavina Del Rio T."/>
            <person name="Nolan M."/>
            <person name="Chen F."/>
            <person name="Lucas S."/>
            <person name="Tice H."/>
            <person name="Cheng J.F."/>
            <person name="Bruce D."/>
            <person name="Goodwin L."/>
            <person name="Pitluck S."/>
            <person name="Ovchinnikova G."/>
            <person name="Pati A."/>
            <person name="Ivanova N."/>
            <person name="Mavrommatis K."/>
            <person name="Chen A."/>
            <person name="Palaniappan K."/>
            <person name="D'haeseleer P."/>
            <person name="Chain P."/>
            <person name="Bristow J."/>
            <person name="Eisen J.A."/>
            <person name="Markowitz V."/>
            <person name="Hugenholtz P."/>
            <person name="Schneider S."/>
            <person name="Goker M."/>
            <person name="Pukall R."/>
            <person name="Kyrpides N.C."/>
            <person name="Klenk H.P."/>
        </authorList>
    </citation>
    <scope>NUCLEOTIDE SEQUENCE [LARGE SCALE GENOMIC DNA]</scope>
    <source>
        <strain evidence="3">ATCC 14392 / DSM 20547 / JCM 11482 / CCUG 33030 / NBRC 15357 / NCTC 11040 / CCM 314 / 541</strain>
    </source>
</reference>
<dbReference type="Proteomes" id="UP000006666">
    <property type="component" value="Chromosome"/>
</dbReference>
<accession>C7NK18</accession>
<evidence type="ECO:0000313" key="3">
    <source>
        <dbReference type="Proteomes" id="UP000006666"/>
    </source>
</evidence>
<evidence type="ECO:0000313" key="2">
    <source>
        <dbReference type="EMBL" id="ACV05405.1"/>
    </source>
</evidence>
<dbReference type="HOGENOM" id="CLU_214389_0_0_11"/>
<feature type="transmembrane region" description="Helical" evidence="1">
    <location>
        <begin position="9"/>
        <end position="30"/>
    </location>
</feature>
<dbReference type="EMBL" id="CP001686">
    <property type="protein sequence ID" value="ACV05405.1"/>
    <property type="molecule type" value="Genomic_DNA"/>
</dbReference>
<keyword evidence="3" id="KW-1185">Reference proteome</keyword>
<dbReference type="RefSeq" id="WP_012801823.1">
    <property type="nucleotide sequence ID" value="NC_013169.1"/>
</dbReference>
<dbReference type="KEGG" id="kse:Ksed_03280"/>
<keyword evidence="1" id="KW-1133">Transmembrane helix</keyword>
<keyword evidence="1" id="KW-0812">Transmembrane</keyword>
<name>C7NK18_KYTSD</name>
<dbReference type="eggNOG" id="ENOG5031QE3">
    <property type="taxonomic scope" value="Bacteria"/>
</dbReference>
<sequence>MAEFLMEWLWYLVAFVVGALAMYVVIGMTVPADSEEAAFSDLPGAREIGDDA</sequence>
<protein>
    <submittedName>
        <fullName evidence="2">Uncharacterized protein</fullName>
    </submittedName>
</protein>
<organism evidence="2 3">
    <name type="scientific">Kytococcus sedentarius (strain ATCC 14392 / DSM 20547 / JCM 11482 / CCUG 33030 / NBRC 15357 / NCTC 11040 / CCM 314 / 541)</name>
    <name type="common">Micrococcus sedentarius</name>
    <dbReference type="NCBI Taxonomy" id="478801"/>
    <lineage>
        <taxon>Bacteria</taxon>
        <taxon>Bacillati</taxon>
        <taxon>Actinomycetota</taxon>
        <taxon>Actinomycetes</taxon>
        <taxon>Micrococcales</taxon>
        <taxon>Kytococcaceae</taxon>
        <taxon>Kytococcus</taxon>
    </lineage>
</organism>
<evidence type="ECO:0000256" key="1">
    <source>
        <dbReference type="SAM" id="Phobius"/>
    </source>
</evidence>
<keyword evidence="1" id="KW-0472">Membrane</keyword>